<dbReference type="Proteomes" id="UP000198677">
    <property type="component" value="Unassembled WGS sequence"/>
</dbReference>
<feature type="signal peptide" evidence="1">
    <location>
        <begin position="1"/>
        <end position="48"/>
    </location>
</feature>
<reference evidence="3" key="1">
    <citation type="submission" date="2016-10" db="EMBL/GenBank/DDBJ databases">
        <authorList>
            <person name="Varghese N."/>
            <person name="Submissions S."/>
        </authorList>
    </citation>
    <scope>NUCLEOTIDE SEQUENCE [LARGE SCALE GENOMIC DNA]</scope>
    <source>
        <strain evidence="3">DSM 44675</strain>
    </source>
</reference>
<dbReference type="EMBL" id="FOAW01000003">
    <property type="protein sequence ID" value="SEK73334.1"/>
    <property type="molecule type" value="Genomic_DNA"/>
</dbReference>
<dbReference type="AlphaFoldDB" id="A0A1H7JFZ6"/>
<protein>
    <submittedName>
        <fullName evidence="2">Uncharacterized protein</fullName>
    </submittedName>
</protein>
<proteinExistence type="predicted"/>
<accession>A0A1H7JFZ6</accession>
<keyword evidence="1" id="KW-0732">Signal</keyword>
<evidence type="ECO:0000313" key="3">
    <source>
        <dbReference type="Proteomes" id="UP000198677"/>
    </source>
</evidence>
<evidence type="ECO:0000256" key="1">
    <source>
        <dbReference type="SAM" id="SignalP"/>
    </source>
</evidence>
<keyword evidence="3" id="KW-1185">Reference proteome</keyword>
<feature type="chain" id="PRO_5011457205" evidence="1">
    <location>
        <begin position="49"/>
        <end position="144"/>
    </location>
</feature>
<gene>
    <name evidence="2" type="ORF">SAMN05444583_103165</name>
</gene>
<name>A0A1H7JFZ6_9NOCA</name>
<sequence length="144" mass="14874">MTGSVFVALANCARVVFYRLTMSSVTRIVAGTLGAIAVAAGTAATATAAPAASASAASAPYTLLADGSHTEYQVNPVLTQDDVLNTNKDFTSLPGVRAHSIDGRNFTFYRLVDGARIGMVRINEVCLPTGVCHGLIVDGPSPVF</sequence>
<organism evidence="2 3">
    <name type="scientific">Rhodococcus maanshanensis</name>
    <dbReference type="NCBI Taxonomy" id="183556"/>
    <lineage>
        <taxon>Bacteria</taxon>
        <taxon>Bacillati</taxon>
        <taxon>Actinomycetota</taxon>
        <taxon>Actinomycetes</taxon>
        <taxon>Mycobacteriales</taxon>
        <taxon>Nocardiaceae</taxon>
        <taxon>Rhodococcus</taxon>
    </lineage>
</organism>
<evidence type="ECO:0000313" key="2">
    <source>
        <dbReference type="EMBL" id="SEK73334.1"/>
    </source>
</evidence>